<evidence type="ECO:0000256" key="1">
    <source>
        <dbReference type="ARBA" id="ARBA00023098"/>
    </source>
</evidence>
<dbReference type="Pfam" id="PF00378">
    <property type="entry name" value="ECH_1"/>
    <property type="match status" value="1"/>
</dbReference>
<dbReference type="RefSeq" id="WP_208260311.1">
    <property type="nucleotide sequence ID" value="NZ_JAGEOJ010000016.1"/>
</dbReference>
<accession>A0A939T6U0</accession>
<evidence type="ECO:0000313" key="3">
    <source>
        <dbReference type="Proteomes" id="UP000669179"/>
    </source>
</evidence>
<sequence length="221" mass="23972">MIDLQRDGDVYVLRFDDNENRFSPGFLDAVNDALDTVEKTDGPKALVTTGTGKFYSNGLDLDWLGANQDRFEDYLKRVNGMYARVLSLPLPTVAAINGHAFAGGGMLTLAHDFSVMRTDRGYFCLPEVDLGMSFTPGMSALIQARLSHATAHEAMISGRRYTAEQAQEAAIVHRTAAEADVLPAAVELAGSLAPKNGTTIGKIRRDMYRGAIEALRGPVFS</sequence>
<comment type="caution">
    <text evidence="2">The sequence shown here is derived from an EMBL/GenBank/DDBJ whole genome shotgun (WGS) entry which is preliminary data.</text>
</comment>
<protein>
    <submittedName>
        <fullName evidence="2">Enoyl-CoA hydratase/isomerase family protein</fullName>
    </submittedName>
</protein>
<reference evidence="2" key="1">
    <citation type="submission" date="2021-03" db="EMBL/GenBank/DDBJ databases">
        <authorList>
            <person name="Kanchanasin P."/>
            <person name="Saeng-In P."/>
            <person name="Phongsopitanun W."/>
            <person name="Yuki M."/>
            <person name="Kudo T."/>
            <person name="Ohkuma M."/>
            <person name="Tanasupawat S."/>
        </authorList>
    </citation>
    <scope>NUCLEOTIDE SEQUENCE</scope>
    <source>
        <strain evidence="2">GKU 128</strain>
    </source>
</reference>
<proteinExistence type="predicted"/>
<name>A0A939T6U0_9ACTN</name>
<keyword evidence="1" id="KW-0443">Lipid metabolism</keyword>
<dbReference type="Proteomes" id="UP000669179">
    <property type="component" value="Unassembled WGS sequence"/>
</dbReference>
<keyword evidence="3" id="KW-1185">Reference proteome</keyword>
<dbReference type="PANTHER" id="PTHR11941">
    <property type="entry name" value="ENOYL-COA HYDRATASE-RELATED"/>
    <property type="match status" value="1"/>
</dbReference>
<dbReference type="CDD" id="cd06558">
    <property type="entry name" value="crotonase-like"/>
    <property type="match status" value="1"/>
</dbReference>
<organism evidence="2 3">
    <name type="scientific">Actinomadura barringtoniae</name>
    <dbReference type="NCBI Taxonomy" id="1427535"/>
    <lineage>
        <taxon>Bacteria</taxon>
        <taxon>Bacillati</taxon>
        <taxon>Actinomycetota</taxon>
        <taxon>Actinomycetes</taxon>
        <taxon>Streptosporangiales</taxon>
        <taxon>Thermomonosporaceae</taxon>
        <taxon>Actinomadura</taxon>
    </lineage>
</organism>
<dbReference type="PANTHER" id="PTHR11941:SF75">
    <property type="entry name" value="ENOYL-COA HYDRATASE_ISOMERASE FAMILY PROTEIN"/>
    <property type="match status" value="1"/>
</dbReference>
<evidence type="ECO:0000313" key="2">
    <source>
        <dbReference type="EMBL" id="MBO2452348.1"/>
    </source>
</evidence>
<dbReference type="EMBL" id="JAGEOJ010000016">
    <property type="protein sequence ID" value="MBO2452348.1"/>
    <property type="molecule type" value="Genomic_DNA"/>
</dbReference>
<dbReference type="InterPro" id="IPR001753">
    <property type="entry name" value="Enoyl-CoA_hydra/iso"/>
</dbReference>
<dbReference type="FunFam" id="3.90.226.10:FF:000049">
    <property type="entry name" value="Enoyl-CoA delta isomerase 3"/>
    <property type="match status" value="1"/>
</dbReference>
<gene>
    <name evidence="2" type="ORF">J4573_35025</name>
</gene>
<dbReference type="InterPro" id="IPR029045">
    <property type="entry name" value="ClpP/crotonase-like_dom_sf"/>
</dbReference>
<dbReference type="SUPFAM" id="SSF52096">
    <property type="entry name" value="ClpP/crotonase"/>
    <property type="match status" value="1"/>
</dbReference>
<dbReference type="GO" id="GO:0006635">
    <property type="term" value="P:fatty acid beta-oxidation"/>
    <property type="evidence" value="ECO:0007669"/>
    <property type="project" value="TreeGrafter"/>
</dbReference>
<dbReference type="AlphaFoldDB" id="A0A939T6U0"/>
<dbReference type="Gene3D" id="3.90.226.10">
    <property type="entry name" value="2-enoyl-CoA Hydratase, Chain A, domain 1"/>
    <property type="match status" value="1"/>
</dbReference>
<dbReference type="GO" id="GO:0004165">
    <property type="term" value="F:delta(3)-delta(2)-enoyl-CoA isomerase activity"/>
    <property type="evidence" value="ECO:0007669"/>
    <property type="project" value="TreeGrafter"/>
</dbReference>